<dbReference type="Proteomes" id="UP001345013">
    <property type="component" value="Unassembled WGS sequence"/>
</dbReference>
<dbReference type="EMBL" id="JAVRRG010000021">
    <property type="protein sequence ID" value="KAK5096734.1"/>
    <property type="molecule type" value="Genomic_DNA"/>
</dbReference>
<evidence type="ECO:0000256" key="2">
    <source>
        <dbReference type="ARBA" id="ARBA00004196"/>
    </source>
</evidence>
<dbReference type="EC" id="3.2.1.39" evidence="4"/>
<name>A0ABR0KHQ8_9EURO</name>
<dbReference type="PANTHER" id="PTHR16631:SF13">
    <property type="entry name" value="GLUCAN ENDO-1,3-BETA-GLUCOSIDASE EGLC-RELATED"/>
    <property type="match status" value="1"/>
</dbReference>
<evidence type="ECO:0000256" key="1">
    <source>
        <dbReference type="ARBA" id="ARBA00000382"/>
    </source>
</evidence>
<evidence type="ECO:0000256" key="4">
    <source>
        <dbReference type="ARBA" id="ARBA00012780"/>
    </source>
</evidence>
<comment type="subcellular location">
    <subcellularLocation>
        <location evidence="2">Cell envelope</location>
    </subcellularLocation>
</comment>
<comment type="catalytic activity">
    <reaction evidence="1">
        <text>Hydrolysis of (1-&gt;3)-beta-D-glucosidic linkages in (1-&gt;3)-beta-D-glucans.</text>
        <dbReference type="EC" id="3.2.1.39"/>
    </reaction>
</comment>
<evidence type="ECO:0000313" key="7">
    <source>
        <dbReference type="Proteomes" id="UP001345013"/>
    </source>
</evidence>
<dbReference type="InterPro" id="IPR017853">
    <property type="entry name" value="GH"/>
</dbReference>
<protein>
    <recommendedName>
        <fullName evidence="4">glucan endo-1,3-beta-D-glucosidase</fullName>
        <ecNumber evidence="4">3.2.1.39</ecNumber>
    </recommendedName>
</protein>
<dbReference type="Gene3D" id="3.20.20.80">
    <property type="entry name" value="Glycosidases"/>
    <property type="match status" value="1"/>
</dbReference>
<accession>A0ABR0KHQ8</accession>
<dbReference type="PANTHER" id="PTHR16631">
    <property type="entry name" value="GLUCAN 1,3-BETA-GLUCOSIDASE"/>
    <property type="match status" value="1"/>
</dbReference>
<evidence type="ECO:0000256" key="3">
    <source>
        <dbReference type="ARBA" id="ARBA00008773"/>
    </source>
</evidence>
<comment type="similarity">
    <text evidence="3">Belongs to the glycosyl hydrolase 17 family.</text>
</comment>
<reference evidence="6 7" key="1">
    <citation type="submission" date="2023-08" db="EMBL/GenBank/DDBJ databases">
        <title>Black Yeasts Isolated from many extreme environments.</title>
        <authorList>
            <person name="Coleine C."/>
            <person name="Stajich J.E."/>
            <person name="Selbmann L."/>
        </authorList>
    </citation>
    <scope>NUCLEOTIDE SEQUENCE [LARGE SCALE GENOMIC DNA]</scope>
    <source>
        <strain evidence="6 7">CCFEE 5885</strain>
    </source>
</reference>
<keyword evidence="7" id="KW-1185">Reference proteome</keyword>
<organism evidence="6 7">
    <name type="scientific">Lithohypha guttulata</name>
    <dbReference type="NCBI Taxonomy" id="1690604"/>
    <lineage>
        <taxon>Eukaryota</taxon>
        <taxon>Fungi</taxon>
        <taxon>Dikarya</taxon>
        <taxon>Ascomycota</taxon>
        <taxon>Pezizomycotina</taxon>
        <taxon>Eurotiomycetes</taxon>
        <taxon>Chaetothyriomycetidae</taxon>
        <taxon>Chaetothyriales</taxon>
        <taxon>Trichomeriaceae</taxon>
        <taxon>Lithohypha</taxon>
    </lineage>
</organism>
<proteinExistence type="inferred from homology"/>
<sequence>MEAPEMGRPKDHLELSTPPYKYINRTIVLYDFDSFTIYRNHIHQTSYIMKFTLAAFGTFCLSTLGAAQLKGFNYGSTDGVGACRTQGDFENLFTRAQTLVGNSGFTSARLYTMVQCGTANSPISAIQAAINTDTSLLLGLWASAGQDAFNNELTALSAAIDQYGSALGDRVVGISVGSEDLYRTSPTGVANEAGVGADAGAIIGYIQQVRDVISGTSLSAAPVGHVDTWTAWVLSENAGVVGAVDWLGHNSFPYFESTLANPIENAETVFYNALSATEGVSQGKPVWVTETGWPVEGPTSNQAVASVANAQSYWKQVGCDLFGSGNTWWYTIADSNVNQQDISFGIAPDSNQPLFDVSC</sequence>
<keyword evidence="5" id="KW-0378">Hydrolase</keyword>
<dbReference type="InterPro" id="IPR050732">
    <property type="entry name" value="Beta-glucan_modifiers"/>
</dbReference>
<comment type="caution">
    <text evidence="6">The sequence shown here is derived from an EMBL/GenBank/DDBJ whole genome shotgun (WGS) entry which is preliminary data.</text>
</comment>
<evidence type="ECO:0000256" key="5">
    <source>
        <dbReference type="ARBA" id="ARBA00022801"/>
    </source>
</evidence>
<evidence type="ECO:0000313" key="6">
    <source>
        <dbReference type="EMBL" id="KAK5096734.1"/>
    </source>
</evidence>
<dbReference type="SUPFAM" id="SSF51445">
    <property type="entry name" value="(Trans)glycosidases"/>
    <property type="match status" value="1"/>
</dbReference>
<gene>
    <name evidence="6" type="ORF">LTR24_002496</name>
</gene>